<evidence type="ECO:0000256" key="1">
    <source>
        <dbReference type="SAM" id="Phobius"/>
    </source>
</evidence>
<reference evidence="2" key="1">
    <citation type="submission" date="2021-02" db="EMBL/GenBank/DDBJ databases">
        <authorList>
            <person name="Nowell W R."/>
        </authorList>
    </citation>
    <scope>NUCLEOTIDE SEQUENCE</scope>
</reference>
<keyword evidence="1" id="KW-0472">Membrane</keyword>
<dbReference type="EMBL" id="CAJNXB010002864">
    <property type="protein sequence ID" value="CAF3281183.1"/>
    <property type="molecule type" value="Genomic_DNA"/>
</dbReference>
<comment type="caution">
    <text evidence="2">The sequence shown here is derived from an EMBL/GenBank/DDBJ whole genome shotgun (WGS) entry which is preliminary data.</text>
</comment>
<protein>
    <submittedName>
        <fullName evidence="2">Uncharacterized protein</fullName>
    </submittedName>
</protein>
<keyword evidence="1" id="KW-1133">Transmembrane helix</keyword>
<sequence>MIKTALPTGSFDQLLSSYEDDRASIEFNNEIHTILICIGLLTVILLIVLLIFSFVSKCMRLFNDEINSTTKINRYQSNFSINTRIKKSSVSSSSSFLIGYQPNKIPLKPSLSATIRMLQYKQQHFPAIINARIKKSSVSSSSSSFLIGYQPNKIPLKPSLSATIRMLQYKQQHFPAIVHV</sequence>
<evidence type="ECO:0000313" key="2">
    <source>
        <dbReference type="EMBL" id="CAF3281183.1"/>
    </source>
</evidence>
<proteinExistence type="predicted"/>
<evidence type="ECO:0000313" key="3">
    <source>
        <dbReference type="Proteomes" id="UP000663825"/>
    </source>
</evidence>
<name>A0A817SFC5_9BILA</name>
<dbReference type="Proteomes" id="UP000663825">
    <property type="component" value="Unassembled WGS sequence"/>
</dbReference>
<organism evidence="2 3">
    <name type="scientific">Rotaria socialis</name>
    <dbReference type="NCBI Taxonomy" id="392032"/>
    <lineage>
        <taxon>Eukaryota</taxon>
        <taxon>Metazoa</taxon>
        <taxon>Spiralia</taxon>
        <taxon>Gnathifera</taxon>
        <taxon>Rotifera</taxon>
        <taxon>Eurotatoria</taxon>
        <taxon>Bdelloidea</taxon>
        <taxon>Philodinida</taxon>
        <taxon>Philodinidae</taxon>
        <taxon>Rotaria</taxon>
    </lineage>
</organism>
<gene>
    <name evidence="2" type="ORF">TIS948_LOCUS16896</name>
</gene>
<accession>A0A817SFC5</accession>
<keyword evidence="1" id="KW-0812">Transmembrane</keyword>
<dbReference type="OrthoDB" id="10045370at2759"/>
<feature type="transmembrane region" description="Helical" evidence="1">
    <location>
        <begin position="31"/>
        <end position="55"/>
    </location>
</feature>
<dbReference type="AlphaFoldDB" id="A0A817SFC5"/>